<dbReference type="InterPro" id="IPR008964">
    <property type="entry name" value="Invasin/intimin_cell_adhesion"/>
</dbReference>
<dbReference type="OrthoDB" id="9803686at2"/>
<keyword evidence="1" id="KW-0732">Signal</keyword>
<dbReference type="CAZy" id="GH44">
    <property type="family name" value="Glycoside Hydrolase Family 44"/>
</dbReference>
<gene>
    <name evidence="3" type="ordered locus">Acid345_1503</name>
</gene>
<dbReference type="Pfam" id="PF12891">
    <property type="entry name" value="Glyco_hydro_44"/>
    <property type="match status" value="1"/>
</dbReference>
<feature type="chain" id="PRO_5004191167" description="Glycoside hydrolase family 44 catalytic domain-containing protein" evidence="1">
    <location>
        <begin position="26"/>
        <end position="761"/>
    </location>
</feature>
<dbReference type="HOGENOM" id="CLU_015111_1_1_0"/>
<dbReference type="STRING" id="204669.Acid345_1503"/>
<dbReference type="Gene3D" id="3.20.20.80">
    <property type="entry name" value="Glycosidases"/>
    <property type="match status" value="1"/>
</dbReference>
<dbReference type="Gene3D" id="2.60.40.10">
    <property type="entry name" value="Immunoglobulins"/>
    <property type="match status" value="1"/>
</dbReference>
<dbReference type="InterPro" id="IPR013780">
    <property type="entry name" value="Glyco_hydro_b"/>
</dbReference>
<proteinExistence type="predicted"/>
<evidence type="ECO:0000256" key="1">
    <source>
        <dbReference type="SAM" id="SignalP"/>
    </source>
</evidence>
<dbReference type="InterPro" id="IPR017853">
    <property type="entry name" value="GH"/>
</dbReference>
<name>Q1IRJ5_KORVE</name>
<dbReference type="Proteomes" id="UP000002432">
    <property type="component" value="Chromosome"/>
</dbReference>
<reference evidence="3 4" key="1">
    <citation type="journal article" date="2009" name="Appl. Environ. Microbiol.">
        <title>Three genomes from the phylum Acidobacteria provide insight into the lifestyles of these microorganisms in soils.</title>
        <authorList>
            <person name="Ward N.L."/>
            <person name="Challacombe J.F."/>
            <person name="Janssen P.H."/>
            <person name="Henrissat B."/>
            <person name="Coutinho P.M."/>
            <person name="Wu M."/>
            <person name="Xie G."/>
            <person name="Haft D.H."/>
            <person name="Sait M."/>
            <person name="Badger J."/>
            <person name="Barabote R.D."/>
            <person name="Bradley B."/>
            <person name="Brettin T.S."/>
            <person name="Brinkac L.M."/>
            <person name="Bruce D."/>
            <person name="Creasy T."/>
            <person name="Daugherty S.C."/>
            <person name="Davidsen T.M."/>
            <person name="DeBoy R.T."/>
            <person name="Detter J.C."/>
            <person name="Dodson R.J."/>
            <person name="Durkin A.S."/>
            <person name="Ganapathy A."/>
            <person name="Gwinn-Giglio M."/>
            <person name="Han C.S."/>
            <person name="Khouri H."/>
            <person name="Kiss H."/>
            <person name="Kothari S.P."/>
            <person name="Madupu R."/>
            <person name="Nelson K.E."/>
            <person name="Nelson W.C."/>
            <person name="Paulsen I."/>
            <person name="Penn K."/>
            <person name="Ren Q."/>
            <person name="Rosovitz M.J."/>
            <person name="Selengut J.D."/>
            <person name="Shrivastava S."/>
            <person name="Sullivan S.A."/>
            <person name="Tapia R."/>
            <person name="Thompson L.S."/>
            <person name="Watkins K.L."/>
            <person name="Yang Q."/>
            <person name="Yu C."/>
            <person name="Zafar N."/>
            <person name="Zhou L."/>
            <person name="Kuske C.R."/>
        </authorList>
    </citation>
    <scope>NUCLEOTIDE SEQUENCE [LARGE SCALE GENOMIC DNA]</scope>
    <source>
        <strain evidence="3 4">Ellin345</strain>
    </source>
</reference>
<dbReference type="SUPFAM" id="SSF51445">
    <property type="entry name" value="(Trans)glycosidases"/>
    <property type="match status" value="1"/>
</dbReference>
<dbReference type="EnsemblBacteria" id="ABF40505">
    <property type="protein sequence ID" value="ABF40505"/>
    <property type="gene ID" value="Acid345_1503"/>
</dbReference>
<dbReference type="SUPFAM" id="SSF49373">
    <property type="entry name" value="Invasin/intimin cell-adhesion fragments"/>
    <property type="match status" value="1"/>
</dbReference>
<accession>Q1IRJ5</accession>
<dbReference type="AlphaFoldDB" id="Q1IRJ5"/>
<evidence type="ECO:0000259" key="2">
    <source>
        <dbReference type="Pfam" id="PF12891"/>
    </source>
</evidence>
<dbReference type="EMBL" id="CP000360">
    <property type="protein sequence ID" value="ABF40505.1"/>
    <property type="molecule type" value="Genomic_DNA"/>
</dbReference>
<protein>
    <recommendedName>
        <fullName evidence="2">Glycoside hydrolase family 44 catalytic domain-containing protein</fullName>
    </recommendedName>
</protein>
<dbReference type="InterPro" id="IPR024745">
    <property type="entry name" value="GH44_cat"/>
</dbReference>
<feature type="domain" description="Glycoside hydrolase family 44 catalytic" evidence="2">
    <location>
        <begin position="93"/>
        <end position="328"/>
    </location>
</feature>
<dbReference type="InterPro" id="IPR013783">
    <property type="entry name" value="Ig-like_fold"/>
</dbReference>
<evidence type="ECO:0000313" key="3">
    <source>
        <dbReference type="EMBL" id="ABF40505.1"/>
    </source>
</evidence>
<dbReference type="Gene3D" id="2.60.40.1180">
    <property type="entry name" value="Golgi alpha-mannosidase II"/>
    <property type="match status" value="1"/>
</dbReference>
<organism evidence="3 4">
    <name type="scientific">Koribacter versatilis (strain Ellin345)</name>
    <dbReference type="NCBI Taxonomy" id="204669"/>
    <lineage>
        <taxon>Bacteria</taxon>
        <taxon>Pseudomonadati</taxon>
        <taxon>Acidobacteriota</taxon>
        <taxon>Terriglobia</taxon>
        <taxon>Terriglobales</taxon>
        <taxon>Candidatus Korobacteraceae</taxon>
        <taxon>Candidatus Korobacter</taxon>
    </lineage>
</organism>
<dbReference type="eggNOG" id="COG3291">
    <property type="taxonomic scope" value="Bacteria"/>
</dbReference>
<sequence>MKAATLRRWSVLVLASASLVSGVLAQEPSSEATTSSTAVTVSVNVLANRHSISQSIYGVNFPPDATYIANSGASFVRWGGNASSRYNWKNFNTSSAADWYFQNRGMGDTALYQDSKTFVQTIANAGAAPVMTIPMLGWVSKDATSYSFSVKTFGAQCGINPYNSDDGNGVKSDCATNLTGVNPTWTSVKFLDSPKTGDPAGSIYLSEWATALSPLFGNFGHFYEMDNEMDIWGGTHRDIHPNPAGYNEMRDVFLQHARALKTFDTKAIRMGPVSCCWWFYFNGANNNDKGNHAGIDFMPWWLNEIYWADLNGTTGRSLDVFDFHAYPDTPDFSGYTAAQMRALELRITRDFWDPTYVSESSTINQPWVTSLQPNRTIPFRMPRIRAIVNSIYPGTQVSVTEWSVAFQNQNINYNGENEFATALADADVFGTFGRERIYAASRWTAADPATPAFQALKIYRNYDGAHHAFGTTSVSATNNGNSSLFSSYGAIGLNNTQVTLMLINKDPSNAATTTLNIAGFTPTSRKVYQLTTAHPTSITLVSSGAWSSSITVPAYSLTLILANGTMTAPSAEWDLNPDATMVPANGTAILSPNITSGTGSVTMTAVTSDAGITVTNTTPTITPTTKGRLTVKAGATSGIYKFTVTGKDNTNITQTKSGWILVGNPSATLAKTGDLQTAPHGTQITLTATLGPGSSGGTAGGATVRFTASAGTLTARNVTTDSTGKATVKLTLPATAGTVTVTAEGPFGLGHPVATFTETAN</sequence>
<dbReference type="KEGG" id="aba:Acid345_1503"/>
<keyword evidence="4" id="KW-1185">Reference proteome</keyword>
<dbReference type="RefSeq" id="WP_011522307.1">
    <property type="nucleotide sequence ID" value="NC_008009.1"/>
</dbReference>
<feature type="signal peptide" evidence="1">
    <location>
        <begin position="1"/>
        <end position="25"/>
    </location>
</feature>
<evidence type="ECO:0000313" key="4">
    <source>
        <dbReference type="Proteomes" id="UP000002432"/>
    </source>
</evidence>